<evidence type="ECO:0000256" key="2">
    <source>
        <dbReference type="ARBA" id="ARBA00022729"/>
    </source>
</evidence>
<evidence type="ECO:0000256" key="1">
    <source>
        <dbReference type="ARBA" id="ARBA00004167"/>
    </source>
</evidence>
<evidence type="ECO:0000259" key="4">
    <source>
        <dbReference type="Pfam" id="PF13947"/>
    </source>
</evidence>
<dbReference type="PANTHER" id="PTHR33138:SF30">
    <property type="entry name" value="LEAF RUST 10 DISEASE-RESISTANCE LOCUS RECEPTOR-LIKE PROTEIN KINASE-LIKE 2.7"/>
    <property type="match status" value="1"/>
</dbReference>
<protein>
    <recommendedName>
        <fullName evidence="4">Wall-associated receptor kinase galacturonan-binding domain-containing protein</fullName>
    </recommendedName>
</protein>
<keyword evidence="6" id="KW-1185">Reference proteome</keyword>
<proteinExistence type="predicted"/>
<reference evidence="5 6" key="1">
    <citation type="journal article" date="2023" name="Hortic Res">
        <title>The complete reference genome for grapevine (Vitis vinifera L.) genetics and breeding.</title>
        <authorList>
            <person name="Shi X."/>
            <person name="Cao S."/>
            <person name="Wang X."/>
            <person name="Huang S."/>
            <person name="Wang Y."/>
            <person name="Liu Z."/>
            <person name="Liu W."/>
            <person name="Leng X."/>
            <person name="Peng Y."/>
            <person name="Wang N."/>
            <person name="Wang Y."/>
            <person name="Ma Z."/>
            <person name="Xu X."/>
            <person name="Zhang F."/>
            <person name="Xue H."/>
            <person name="Zhong H."/>
            <person name="Wang Y."/>
            <person name="Zhang K."/>
            <person name="Velt A."/>
            <person name="Avia K."/>
            <person name="Holtgrawe D."/>
            <person name="Grimplet J."/>
            <person name="Matus J.T."/>
            <person name="Ware D."/>
            <person name="Wu X."/>
            <person name="Wang H."/>
            <person name="Liu C."/>
            <person name="Fang Y."/>
            <person name="Rustenholz C."/>
            <person name="Cheng Z."/>
            <person name="Xiao H."/>
            <person name="Zhou Y."/>
        </authorList>
    </citation>
    <scope>NUCLEOTIDE SEQUENCE [LARGE SCALE GENOMIC DNA]</scope>
    <source>
        <strain evidence="6">cv. Pinot noir / PN40024</strain>
        <tissue evidence="5">Leaf</tissue>
    </source>
</reference>
<dbReference type="Proteomes" id="UP001227230">
    <property type="component" value="Chromosome 16"/>
</dbReference>
<evidence type="ECO:0000313" key="5">
    <source>
        <dbReference type="EMBL" id="WKA07641.1"/>
    </source>
</evidence>
<feature type="chain" id="PRO_5047470672" description="Wall-associated receptor kinase galacturonan-binding domain-containing protein" evidence="3">
    <location>
        <begin position="26"/>
        <end position="264"/>
    </location>
</feature>
<dbReference type="EMBL" id="CP126663">
    <property type="protein sequence ID" value="WKA07641.1"/>
    <property type="molecule type" value="Genomic_DNA"/>
</dbReference>
<accession>A0ABY9DKU3</accession>
<keyword evidence="2 3" id="KW-0732">Signal</keyword>
<sequence length="264" mass="29936">MLRSFLFSGFAALLLLLLVPITCRAKLNDKACHSSCGNIHDIRGPFRLKDDPLSCGDSEYELACENNRTILHLNSRKYYVEEINYKHETIRVVDTALRKDDCSTLLLHSLNDENFGDEYLYILRDKYTAINFIDCEAPISSPFYVDMPFCSKNSSSNFSLSSIQTYSYVVVGDMKVSDLRDSCSIARVVRISSRGPKIDKSSLSSIQDGLLYGTDLIWDFKAYLRWFAPAILESGSLLIGLIVALRTLFGTPYYFVFESNNFHS</sequence>
<organism evidence="5 6">
    <name type="scientific">Vitis vinifera</name>
    <name type="common">Grape</name>
    <dbReference type="NCBI Taxonomy" id="29760"/>
    <lineage>
        <taxon>Eukaryota</taxon>
        <taxon>Viridiplantae</taxon>
        <taxon>Streptophyta</taxon>
        <taxon>Embryophyta</taxon>
        <taxon>Tracheophyta</taxon>
        <taxon>Spermatophyta</taxon>
        <taxon>Magnoliopsida</taxon>
        <taxon>eudicotyledons</taxon>
        <taxon>Gunneridae</taxon>
        <taxon>Pentapetalae</taxon>
        <taxon>rosids</taxon>
        <taxon>Vitales</taxon>
        <taxon>Vitaceae</taxon>
        <taxon>Viteae</taxon>
        <taxon>Vitis</taxon>
    </lineage>
</organism>
<dbReference type="PANTHER" id="PTHR33138">
    <property type="entry name" value="OS01G0690200 PROTEIN"/>
    <property type="match status" value="1"/>
</dbReference>
<feature type="domain" description="Wall-associated receptor kinase galacturonan-binding" evidence="4">
    <location>
        <begin position="32"/>
        <end position="94"/>
    </location>
</feature>
<name>A0ABY9DKU3_VITVI</name>
<evidence type="ECO:0000256" key="3">
    <source>
        <dbReference type="SAM" id="SignalP"/>
    </source>
</evidence>
<dbReference type="InterPro" id="IPR025287">
    <property type="entry name" value="WAK_GUB"/>
</dbReference>
<feature type="signal peptide" evidence="3">
    <location>
        <begin position="1"/>
        <end position="25"/>
    </location>
</feature>
<dbReference type="Pfam" id="PF13947">
    <property type="entry name" value="GUB_WAK_bind"/>
    <property type="match status" value="1"/>
</dbReference>
<comment type="subcellular location">
    <subcellularLocation>
        <location evidence="1">Membrane</location>
        <topology evidence="1">Single-pass membrane protein</topology>
    </subcellularLocation>
</comment>
<evidence type="ECO:0000313" key="6">
    <source>
        <dbReference type="Proteomes" id="UP001227230"/>
    </source>
</evidence>
<gene>
    <name evidence="5" type="ORF">VitviT2T_025437</name>
</gene>